<dbReference type="InterPro" id="IPR000953">
    <property type="entry name" value="Chromo/chromo_shadow_dom"/>
</dbReference>
<keyword evidence="6" id="KW-0460">Magnesium</keyword>
<dbReference type="HOGENOM" id="CLU_000384_38_0_1"/>
<keyword evidence="9" id="KW-0239">DNA-directed DNA polymerase</keyword>
<evidence type="ECO:0000256" key="8">
    <source>
        <dbReference type="ARBA" id="ARBA00022918"/>
    </source>
</evidence>
<dbReference type="InterPro" id="IPR043128">
    <property type="entry name" value="Rev_trsase/Diguanyl_cyclase"/>
</dbReference>
<dbReference type="InterPro" id="IPR056924">
    <property type="entry name" value="SH3_Tf2-1"/>
</dbReference>
<keyword evidence="9" id="KW-0548">Nucleotidyltransferase</keyword>
<dbReference type="InterPro" id="IPR012337">
    <property type="entry name" value="RNaseH-like_sf"/>
</dbReference>
<name>M5CH32_THACB</name>
<dbReference type="Gene3D" id="1.10.340.70">
    <property type="match status" value="1"/>
</dbReference>
<dbReference type="GO" id="GO:0015074">
    <property type="term" value="P:DNA integration"/>
    <property type="evidence" value="ECO:0007669"/>
    <property type="project" value="UniProtKB-KW"/>
</dbReference>
<evidence type="ECO:0000256" key="1">
    <source>
        <dbReference type="ARBA" id="ARBA00004123"/>
    </source>
</evidence>
<dbReference type="Gene3D" id="3.10.10.10">
    <property type="entry name" value="HIV Type 1 Reverse Transcriptase, subunit A, domain 1"/>
    <property type="match status" value="1"/>
</dbReference>
<keyword evidence="12" id="KW-0539">Nucleus</keyword>
<dbReference type="Pfam" id="PF00078">
    <property type="entry name" value="RVT_1"/>
    <property type="match status" value="1"/>
</dbReference>
<evidence type="ECO:0000256" key="11">
    <source>
        <dbReference type="ARBA" id="ARBA00023172"/>
    </source>
</evidence>
<dbReference type="GO" id="GO:0006338">
    <property type="term" value="P:chromatin remodeling"/>
    <property type="evidence" value="ECO:0007669"/>
    <property type="project" value="UniProtKB-ARBA"/>
</dbReference>
<protein>
    <submittedName>
        <fullName evidence="16">Retrotransposable element Tf2 155 kDa protein type 1</fullName>
    </submittedName>
</protein>
<keyword evidence="4" id="KW-0064">Aspartyl protease</keyword>
<dbReference type="InterPro" id="IPR041588">
    <property type="entry name" value="Integrase_H2C2"/>
</dbReference>
<dbReference type="GO" id="GO:0003964">
    <property type="term" value="F:RNA-directed DNA polymerase activity"/>
    <property type="evidence" value="ECO:0007669"/>
    <property type="project" value="UniProtKB-KW"/>
</dbReference>
<evidence type="ECO:0000256" key="12">
    <source>
        <dbReference type="ARBA" id="ARBA00023242"/>
    </source>
</evidence>
<organism evidence="16 17">
    <name type="scientific">Thanatephorus cucumeris (strain AG1-IB / isolate 7/3/14)</name>
    <name type="common">Lettuce bottom rot fungus</name>
    <name type="synonym">Rhizoctonia solani</name>
    <dbReference type="NCBI Taxonomy" id="1108050"/>
    <lineage>
        <taxon>Eukaryota</taxon>
        <taxon>Fungi</taxon>
        <taxon>Dikarya</taxon>
        <taxon>Basidiomycota</taxon>
        <taxon>Agaricomycotina</taxon>
        <taxon>Agaricomycetes</taxon>
        <taxon>Cantharellales</taxon>
        <taxon>Ceratobasidiaceae</taxon>
        <taxon>Rhizoctonia</taxon>
        <taxon>Rhizoctonia solani AG-1</taxon>
    </lineage>
</organism>
<keyword evidence="3" id="KW-0479">Metal-binding</keyword>
<evidence type="ECO:0000256" key="6">
    <source>
        <dbReference type="ARBA" id="ARBA00022842"/>
    </source>
</evidence>
<dbReference type="GO" id="GO:0004190">
    <property type="term" value="F:aspartic-type endopeptidase activity"/>
    <property type="evidence" value="ECO:0007669"/>
    <property type="project" value="UniProtKB-KW"/>
</dbReference>
<reference evidence="16 17" key="1">
    <citation type="journal article" date="2013" name="J. Biotechnol.">
        <title>Establishment and interpretation of the genome sequence of the phytopathogenic fungus Rhizoctonia solani AG1-IB isolate 7/3/14.</title>
        <authorList>
            <person name="Wibberg D.W."/>
            <person name="Jelonek L.J."/>
            <person name="Rupp O.R."/>
            <person name="Hennig M.H."/>
            <person name="Eikmeyer F.E."/>
            <person name="Goesmann A.G."/>
            <person name="Hartmann A.H."/>
            <person name="Borriss R.B."/>
            <person name="Grosch R.G."/>
            <person name="Puehler A.P."/>
            <person name="Schlueter A.S."/>
        </authorList>
    </citation>
    <scope>NUCLEOTIDE SEQUENCE [LARGE SCALE GENOMIC DNA]</scope>
    <source>
        <strain evidence="17">AG1-IB / isolate 7/3/14</strain>
    </source>
</reference>
<dbReference type="CDD" id="cd01647">
    <property type="entry name" value="RT_LTR"/>
    <property type="match status" value="1"/>
</dbReference>
<keyword evidence="10" id="KW-0238">DNA-binding</keyword>
<evidence type="ECO:0000256" key="9">
    <source>
        <dbReference type="ARBA" id="ARBA00022932"/>
    </source>
</evidence>
<dbReference type="Gene3D" id="2.40.50.40">
    <property type="match status" value="1"/>
</dbReference>
<dbReference type="FunFam" id="3.30.70.270:FF:000020">
    <property type="entry name" value="Transposon Tf2-6 polyprotein-like Protein"/>
    <property type="match status" value="1"/>
</dbReference>
<dbReference type="PROSITE" id="PS00598">
    <property type="entry name" value="CHROMO_1"/>
    <property type="match status" value="1"/>
</dbReference>
<dbReference type="SUPFAM" id="SSF56672">
    <property type="entry name" value="DNA/RNA polymerases"/>
    <property type="match status" value="1"/>
</dbReference>
<dbReference type="SUPFAM" id="SSF54160">
    <property type="entry name" value="Chromo domain-like"/>
    <property type="match status" value="1"/>
</dbReference>
<dbReference type="GO" id="GO:0003887">
    <property type="term" value="F:DNA-directed DNA polymerase activity"/>
    <property type="evidence" value="ECO:0007669"/>
    <property type="project" value="UniProtKB-KW"/>
</dbReference>
<gene>
    <name evidence="16" type="ORF">BN14_11314</name>
</gene>
<accession>M5CH32</accession>
<dbReference type="PROSITE" id="PS50013">
    <property type="entry name" value="CHROMO_2"/>
    <property type="match status" value="1"/>
</dbReference>
<dbReference type="InterPro" id="IPR036397">
    <property type="entry name" value="RNaseH_sf"/>
</dbReference>
<dbReference type="InterPro" id="IPR043502">
    <property type="entry name" value="DNA/RNA_pol_sf"/>
</dbReference>
<dbReference type="GO" id="GO:0003677">
    <property type="term" value="F:DNA binding"/>
    <property type="evidence" value="ECO:0007669"/>
    <property type="project" value="UniProtKB-KW"/>
</dbReference>
<keyword evidence="7" id="KW-0229">DNA integration</keyword>
<dbReference type="GO" id="GO:0006508">
    <property type="term" value="P:proteolysis"/>
    <property type="evidence" value="ECO:0007669"/>
    <property type="project" value="UniProtKB-KW"/>
</dbReference>
<keyword evidence="13" id="KW-0511">Multifunctional enzyme</keyword>
<keyword evidence="9" id="KW-0808">Transferase</keyword>
<dbReference type="Pfam" id="PF24626">
    <property type="entry name" value="SH3_Tf2-1"/>
    <property type="match status" value="1"/>
</dbReference>
<evidence type="ECO:0000256" key="4">
    <source>
        <dbReference type="ARBA" id="ARBA00022750"/>
    </source>
</evidence>
<evidence type="ECO:0000256" key="5">
    <source>
        <dbReference type="ARBA" id="ARBA00022801"/>
    </source>
</evidence>
<dbReference type="PANTHER" id="PTHR37984">
    <property type="entry name" value="PROTEIN CBG26694"/>
    <property type="match status" value="1"/>
</dbReference>
<dbReference type="GO" id="GO:0005634">
    <property type="term" value="C:nucleus"/>
    <property type="evidence" value="ECO:0007669"/>
    <property type="project" value="UniProtKB-SubCell"/>
</dbReference>
<evidence type="ECO:0000259" key="14">
    <source>
        <dbReference type="PROSITE" id="PS50013"/>
    </source>
</evidence>
<dbReference type="AlphaFoldDB" id="M5CH32"/>
<dbReference type="PROSITE" id="PS50878">
    <property type="entry name" value="RT_POL"/>
    <property type="match status" value="1"/>
</dbReference>
<dbReference type="FunFam" id="1.10.340.70:FF:000001">
    <property type="entry name" value="Retrovirus-related Pol polyprotein from transposon gypsy-like Protein"/>
    <property type="match status" value="1"/>
</dbReference>
<evidence type="ECO:0000256" key="10">
    <source>
        <dbReference type="ARBA" id="ARBA00023125"/>
    </source>
</evidence>
<dbReference type="Pfam" id="PF17919">
    <property type="entry name" value="RT_RNaseH_2"/>
    <property type="match status" value="1"/>
</dbReference>
<evidence type="ECO:0000256" key="13">
    <source>
        <dbReference type="ARBA" id="ARBA00023268"/>
    </source>
</evidence>
<dbReference type="Proteomes" id="UP000012065">
    <property type="component" value="Unassembled WGS sequence"/>
</dbReference>
<evidence type="ECO:0000259" key="15">
    <source>
        <dbReference type="PROSITE" id="PS50878"/>
    </source>
</evidence>
<dbReference type="SUPFAM" id="SSF53098">
    <property type="entry name" value="Ribonuclease H-like"/>
    <property type="match status" value="1"/>
</dbReference>
<dbReference type="Pfam" id="PF00385">
    <property type="entry name" value="Chromo"/>
    <property type="match status" value="1"/>
</dbReference>
<dbReference type="Gene3D" id="3.10.20.370">
    <property type="match status" value="1"/>
</dbReference>
<comment type="caution">
    <text evidence="16">The sequence shown here is derived from an EMBL/GenBank/DDBJ whole genome shotgun (WGS) entry which is preliminary data.</text>
</comment>
<dbReference type="InterPro" id="IPR041577">
    <property type="entry name" value="RT_RNaseH_2"/>
</dbReference>
<dbReference type="Pfam" id="PF17921">
    <property type="entry name" value="Integrase_H2C2"/>
    <property type="match status" value="1"/>
</dbReference>
<dbReference type="PANTHER" id="PTHR37984:SF5">
    <property type="entry name" value="PROTEIN NYNRIN-LIKE"/>
    <property type="match status" value="1"/>
</dbReference>
<keyword evidence="8" id="KW-0695">RNA-directed DNA polymerase</keyword>
<dbReference type="FunFam" id="3.10.20.370:FF:000001">
    <property type="entry name" value="Retrovirus-related Pol polyprotein from transposon 17.6-like protein"/>
    <property type="match status" value="1"/>
</dbReference>
<evidence type="ECO:0000256" key="7">
    <source>
        <dbReference type="ARBA" id="ARBA00022908"/>
    </source>
</evidence>
<dbReference type="Gene3D" id="3.30.420.10">
    <property type="entry name" value="Ribonuclease H-like superfamily/Ribonuclease H"/>
    <property type="match status" value="1"/>
</dbReference>
<dbReference type="Gene3D" id="3.30.70.270">
    <property type="match status" value="2"/>
</dbReference>
<comment type="subcellular location">
    <subcellularLocation>
        <location evidence="1">Nucleus</location>
    </subcellularLocation>
</comment>
<evidence type="ECO:0000313" key="16">
    <source>
        <dbReference type="EMBL" id="CCO37162.1"/>
    </source>
</evidence>
<dbReference type="InterPro" id="IPR023780">
    <property type="entry name" value="Chromo_domain"/>
</dbReference>
<dbReference type="InterPro" id="IPR023779">
    <property type="entry name" value="Chromodomain_CS"/>
</dbReference>
<dbReference type="InterPro" id="IPR000477">
    <property type="entry name" value="RT_dom"/>
</dbReference>
<dbReference type="InterPro" id="IPR050951">
    <property type="entry name" value="Retrovirus_Pol_polyprotein"/>
</dbReference>
<dbReference type="GO" id="GO:0006310">
    <property type="term" value="P:DNA recombination"/>
    <property type="evidence" value="ECO:0007669"/>
    <property type="project" value="UniProtKB-KW"/>
</dbReference>
<feature type="domain" description="Reverse transcriptase" evidence="15">
    <location>
        <begin position="148"/>
        <end position="327"/>
    </location>
</feature>
<evidence type="ECO:0000256" key="3">
    <source>
        <dbReference type="ARBA" id="ARBA00022723"/>
    </source>
</evidence>
<keyword evidence="11" id="KW-0233">DNA recombination</keyword>
<evidence type="ECO:0000313" key="17">
    <source>
        <dbReference type="Proteomes" id="UP000012065"/>
    </source>
</evidence>
<dbReference type="SMART" id="SM00298">
    <property type="entry name" value="CHROMO"/>
    <property type="match status" value="1"/>
</dbReference>
<dbReference type="InterPro" id="IPR016197">
    <property type="entry name" value="Chromo-like_dom_sf"/>
</dbReference>
<keyword evidence="5" id="KW-0378">Hydrolase</keyword>
<keyword evidence="2" id="KW-0645">Protease</keyword>
<dbReference type="GO" id="GO:0046872">
    <property type="term" value="F:metal ion binding"/>
    <property type="evidence" value="ECO:0007669"/>
    <property type="project" value="UniProtKB-KW"/>
</dbReference>
<dbReference type="CDD" id="cd09274">
    <property type="entry name" value="RNase_HI_RT_Ty3"/>
    <property type="match status" value="1"/>
</dbReference>
<proteinExistence type="predicted"/>
<sequence length="993" mass="114113">MLDGSNPKTGKIWKKVILQFTYDNHTNTHEFLVSPIGSHAAILGIKWLETEKPEINWPLRTLTFPIPTPESAYIAQEEEADDNPLEGIPTQYHAFAKVFGEEEFNKLPPHRSYDIEIELTEEGPLNSPLYSMTNAESVTLKQWLEDELKAGKIRPSKSPISSPVMFVPKKDGSRRLVVDYRKLNARSKKNVYPLPRPDDLMSKLRGAKLFTKLDLRWGYNNVRVKEGDEWKTAFRTKYGLFETLVMPFGLSGAPGAFQAMMNKVFQDLLDVSVIIYLDDILIFSNNLEEHESHVKEVLKRLMEMQLFCKGSKCEFHQTTVEYLGIIVSDKGFSLDKLKIQAVQEWPAPTTVKQVQSFLGFANFVRRFVANFSQIARPLHNLVKKEVKWQWTDKEENAFRELQQAIINAPVIVHADPSKPYFLETDASGAALGSVLSQRQEDGRLHPIGYLSESFKGAEQNYDTHDKELLAIIRSFEHWRIYLEGTILPITVFTNHRNLEYWKESRMFNRRHARWHLLLAGFHFQIMYRPGKQSTKPDALSRRADHLDVPPADQAMLPESIFANVSLILPEKEIQSRIEKSLDQDKSLSEILDHLQNESTAPASVKKAFKDYEMEAGLLFYQGRILVPDTGDLREDLLQIYHDSPMAGHPGQQRTLELLSRAYYWPGIRADVYLHVDGCETCQRIRLPKAKLIPAQPLEIPSRPWQHVSYDMITDLPRDGPYDCILVIVDSFTKFVSDGQTERVNPTIEHFLRAYASVNQSDWVKWLPMTEFAYNNATHSATGRSPFMALYGWQPTLTPSNVETNVPEANDLANTIQKQWEEVASALRQSKSRLVEGQNQEVPISFEVGEEAWLDAKNINLKTKSDKLTERRLGPFKVIEKISDQAYRLKLPDTMKVHDVFYVGLLSKVKRNELQAWENRPPPITVDGEEEYEVEGIMDSRENRGKWEYLVKWKGYGPKESTWEPKANLKNAAKHLKKYEKILRQKSLDAAKGL</sequence>
<dbReference type="EMBL" id="CAOJ01016845">
    <property type="protein sequence ID" value="CCO37162.1"/>
    <property type="molecule type" value="Genomic_DNA"/>
</dbReference>
<feature type="domain" description="Chromo" evidence="14">
    <location>
        <begin position="931"/>
        <end position="980"/>
    </location>
</feature>
<evidence type="ECO:0000256" key="2">
    <source>
        <dbReference type="ARBA" id="ARBA00022670"/>
    </source>
</evidence>